<dbReference type="OrthoDB" id="2976692at2759"/>
<dbReference type="EMBL" id="CM032182">
    <property type="protein sequence ID" value="KAG7096191.1"/>
    <property type="molecule type" value="Genomic_DNA"/>
</dbReference>
<protein>
    <submittedName>
        <fullName evidence="3">Uncharacterized protein</fullName>
    </submittedName>
</protein>
<feature type="chain" id="PRO_5040263920" evidence="2">
    <location>
        <begin position="25"/>
        <end position="346"/>
    </location>
</feature>
<name>A0A9P8AAC4_9AGAR</name>
<comment type="caution">
    <text evidence="3">The sequence shown here is derived from an EMBL/GenBank/DDBJ whole genome shotgun (WGS) entry which is preliminary data.</text>
</comment>
<sequence length="346" mass="38504">MHLKHRFVALSTVVAPFLFGTALSSDSSTITCEAAARRLGQPLDGWKIVKVKKTDTKTKEKVKRKRGNRKEVCVRQVADLECEPGVEKLYYHPETRIANCCHESGSVTWYDEEAKLGFCCAEGHHWTGNISLGEGGCCTLDTEMVDGECLSIDRPEKAMSKKGGCGCSGSTTANQEVNKSTETKEESEKEEEELDLNAPEATFNIHYGSCYVLTLVDGTPIGSNREHTIYTANGLFQDIPFKVCRSTDDCSAAGGVGDVVTSRTPFYLKDTMGRFNDHEGKMGWVGYTERKELKMTFSWDEDDAEEFYATKGITCDDKECLKLYGLPLELVFSQTECWGEEFLGDR</sequence>
<evidence type="ECO:0000256" key="2">
    <source>
        <dbReference type="SAM" id="SignalP"/>
    </source>
</evidence>
<evidence type="ECO:0000313" key="3">
    <source>
        <dbReference type="EMBL" id="KAG7096191.1"/>
    </source>
</evidence>
<organism evidence="3 4">
    <name type="scientific">Marasmius oreades</name>
    <name type="common">fairy-ring Marasmius</name>
    <dbReference type="NCBI Taxonomy" id="181124"/>
    <lineage>
        <taxon>Eukaryota</taxon>
        <taxon>Fungi</taxon>
        <taxon>Dikarya</taxon>
        <taxon>Basidiomycota</taxon>
        <taxon>Agaricomycotina</taxon>
        <taxon>Agaricomycetes</taxon>
        <taxon>Agaricomycetidae</taxon>
        <taxon>Agaricales</taxon>
        <taxon>Marasmiineae</taxon>
        <taxon>Marasmiaceae</taxon>
        <taxon>Marasmius</taxon>
    </lineage>
</organism>
<dbReference type="Proteomes" id="UP001049176">
    <property type="component" value="Chromosome 2"/>
</dbReference>
<keyword evidence="4" id="KW-1185">Reference proteome</keyword>
<gene>
    <name evidence="3" type="ORF">E1B28_003641</name>
</gene>
<reference evidence="3" key="1">
    <citation type="journal article" date="2021" name="Genome Biol. Evol.">
        <title>The assembled and annotated genome of the fairy-ring fungus Marasmius oreades.</title>
        <authorList>
            <person name="Hiltunen M."/>
            <person name="Ament-Velasquez S.L."/>
            <person name="Johannesson H."/>
        </authorList>
    </citation>
    <scope>NUCLEOTIDE SEQUENCE</scope>
    <source>
        <strain evidence="3">03SP1</strain>
    </source>
</reference>
<dbReference type="AlphaFoldDB" id="A0A9P8AAC4"/>
<evidence type="ECO:0000256" key="1">
    <source>
        <dbReference type="SAM" id="MobiDB-lite"/>
    </source>
</evidence>
<keyword evidence="2" id="KW-0732">Signal</keyword>
<accession>A0A9P8AAC4</accession>
<feature type="region of interest" description="Disordered" evidence="1">
    <location>
        <begin position="172"/>
        <end position="192"/>
    </location>
</feature>
<dbReference type="GeneID" id="66072717"/>
<dbReference type="RefSeq" id="XP_043012661.1">
    <property type="nucleotide sequence ID" value="XM_043148069.1"/>
</dbReference>
<proteinExistence type="predicted"/>
<evidence type="ECO:0000313" key="4">
    <source>
        <dbReference type="Proteomes" id="UP001049176"/>
    </source>
</evidence>
<dbReference type="KEGG" id="more:E1B28_003641"/>
<feature type="signal peptide" evidence="2">
    <location>
        <begin position="1"/>
        <end position="24"/>
    </location>
</feature>